<dbReference type="AlphaFoldDB" id="A0A4Y7T056"/>
<organism evidence="3 4">
    <name type="scientific">Coprinellus micaceus</name>
    <name type="common">Glistening ink-cap mushroom</name>
    <name type="synonym">Coprinus micaceus</name>
    <dbReference type="NCBI Taxonomy" id="71717"/>
    <lineage>
        <taxon>Eukaryota</taxon>
        <taxon>Fungi</taxon>
        <taxon>Dikarya</taxon>
        <taxon>Basidiomycota</taxon>
        <taxon>Agaricomycotina</taxon>
        <taxon>Agaricomycetes</taxon>
        <taxon>Agaricomycetidae</taxon>
        <taxon>Agaricales</taxon>
        <taxon>Agaricineae</taxon>
        <taxon>Psathyrellaceae</taxon>
        <taxon>Coprinellus</taxon>
    </lineage>
</organism>
<evidence type="ECO:0000313" key="4">
    <source>
        <dbReference type="Proteomes" id="UP000298030"/>
    </source>
</evidence>
<dbReference type="STRING" id="71717.A0A4Y7T056"/>
<feature type="region of interest" description="Disordered" evidence="1">
    <location>
        <begin position="1"/>
        <end position="140"/>
    </location>
</feature>
<feature type="transmembrane region" description="Helical" evidence="2">
    <location>
        <begin position="419"/>
        <end position="443"/>
    </location>
</feature>
<evidence type="ECO:0000256" key="2">
    <source>
        <dbReference type="SAM" id="Phobius"/>
    </source>
</evidence>
<feature type="region of interest" description="Disordered" evidence="1">
    <location>
        <begin position="909"/>
        <end position="931"/>
    </location>
</feature>
<keyword evidence="2" id="KW-0812">Transmembrane</keyword>
<proteinExistence type="predicted"/>
<dbReference type="EMBL" id="QPFP01000039">
    <property type="protein sequence ID" value="TEB27495.1"/>
    <property type="molecule type" value="Genomic_DNA"/>
</dbReference>
<feature type="transmembrane region" description="Helical" evidence="2">
    <location>
        <begin position="373"/>
        <end position="399"/>
    </location>
</feature>
<comment type="caution">
    <text evidence="3">The sequence shown here is derived from an EMBL/GenBank/DDBJ whole genome shotgun (WGS) entry which is preliminary data.</text>
</comment>
<accession>A0A4Y7T056</accession>
<feature type="compositionally biased region" description="Low complexity" evidence="1">
    <location>
        <begin position="66"/>
        <end position="83"/>
    </location>
</feature>
<dbReference type="Proteomes" id="UP000298030">
    <property type="component" value="Unassembled WGS sequence"/>
</dbReference>
<feature type="compositionally biased region" description="Basic and acidic residues" evidence="1">
    <location>
        <begin position="909"/>
        <end position="921"/>
    </location>
</feature>
<keyword evidence="2" id="KW-1133">Transmembrane helix</keyword>
<evidence type="ECO:0000256" key="1">
    <source>
        <dbReference type="SAM" id="MobiDB-lite"/>
    </source>
</evidence>
<dbReference type="OrthoDB" id="3062801at2759"/>
<feature type="compositionally biased region" description="Low complexity" evidence="1">
    <location>
        <begin position="619"/>
        <end position="628"/>
    </location>
</feature>
<evidence type="ECO:0000313" key="3">
    <source>
        <dbReference type="EMBL" id="TEB27495.1"/>
    </source>
</evidence>
<protein>
    <submittedName>
        <fullName evidence="3">Uncharacterized protein</fullName>
    </submittedName>
</protein>
<feature type="transmembrane region" description="Helical" evidence="2">
    <location>
        <begin position="324"/>
        <end position="344"/>
    </location>
</feature>
<keyword evidence="2" id="KW-0472">Membrane</keyword>
<sequence>MAALPVLYPPSHERPPTIVQLSDSGSGVFDRRSRSRSAHGCRIPPALGASGPSRAYSPDSPPPPDDSISMQASSYSTSSSAKRSPQRAFDLLPPRPPKVETLPDSFVPTPPSSVGEPLTARRAPAPGDLPPPLHPTQHSPHHYDSRLLMTPPSIHKQARQEGYETFYIHPQDKVDSDEILTLQVTWYAIAVTLFLEVVPRQVYLHFLLRFPALYFSRVTRIFQDANLGMGEIKRMALEAVELDKEEGLNRMLLYQGVFPQEWHGGSDGKTSASYMNLRTSWQAFIDSLMREWKTLNIISVLLLSAILTILQIESAAANPLTRFSALLSLVCAFMSLIYGCLYIIRFGTMRKTHKAAEWANESERTSTSIFWNVWVMLAMPAVWLGWSMIFYIICIMSFVWQTGTVGELRESLPTDLDILIPRILISCVLGLGVVYLILVGATFRRYSDPMEQAWQERIRGWLAEKAHVAAGHYYGQGRHDGRNYGDNGRAYYKEGVPKTDAFADDKSFLKAEKTHIPHPSPPWPGRKPIVPLTKSLSPDGGPIAKSLARAHLKASNPDPQQKSKSLFSAGTFQAKEHKMGTQNNVVPGGRLTNPFVSFMTAPGILDQPLVAIRPVPAGSRSSSPSSRPSRTDNLGRTVLHSGSVSEVAVPSGLRYGTSVGPLTRGDTLNEEHLRIETSTGGIEESTPFSHRVVSVIAVPLQDAPVVDGRTPVLEEMREIFRFESKDAKSAQGTPGGLGQEGIETIEPTDKTATTSTTLDNLPIPRELLEKGLASPTWYDLCGEISTAWAEVRDNKERGLEEMVETIDAWNGYLDPFNVFLALVQMEDIARQDEQPSSDASRAYSLFLGSKEVTRVGVRAIDKEGNVARVSRLTLRGEGHQTGAHEYDIPDILRIVGQYDGVLRFSDDGHDRDGECLTRDGQTESENSDMVS</sequence>
<feature type="region of interest" description="Disordered" evidence="1">
    <location>
        <begin position="615"/>
        <end position="636"/>
    </location>
</feature>
<reference evidence="3 4" key="1">
    <citation type="journal article" date="2019" name="Nat. Ecol. Evol.">
        <title>Megaphylogeny resolves global patterns of mushroom evolution.</title>
        <authorList>
            <person name="Varga T."/>
            <person name="Krizsan K."/>
            <person name="Foldi C."/>
            <person name="Dima B."/>
            <person name="Sanchez-Garcia M."/>
            <person name="Sanchez-Ramirez S."/>
            <person name="Szollosi G.J."/>
            <person name="Szarkandi J.G."/>
            <person name="Papp V."/>
            <person name="Albert L."/>
            <person name="Andreopoulos W."/>
            <person name="Angelini C."/>
            <person name="Antonin V."/>
            <person name="Barry K.W."/>
            <person name="Bougher N.L."/>
            <person name="Buchanan P."/>
            <person name="Buyck B."/>
            <person name="Bense V."/>
            <person name="Catcheside P."/>
            <person name="Chovatia M."/>
            <person name="Cooper J."/>
            <person name="Damon W."/>
            <person name="Desjardin D."/>
            <person name="Finy P."/>
            <person name="Geml J."/>
            <person name="Haridas S."/>
            <person name="Hughes K."/>
            <person name="Justo A."/>
            <person name="Karasinski D."/>
            <person name="Kautmanova I."/>
            <person name="Kiss B."/>
            <person name="Kocsube S."/>
            <person name="Kotiranta H."/>
            <person name="LaButti K.M."/>
            <person name="Lechner B.E."/>
            <person name="Liimatainen K."/>
            <person name="Lipzen A."/>
            <person name="Lukacs Z."/>
            <person name="Mihaltcheva S."/>
            <person name="Morgado L.N."/>
            <person name="Niskanen T."/>
            <person name="Noordeloos M.E."/>
            <person name="Ohm R.A."/>
            <person name="Ortiz-Santana B."/>
            <person name="Ovrebo C."/>
            <person name="Racz N."/>
            <person name="Riley R."/>
            <person name="Savchenko A."/>
            <person name="Shiryaev A."/>
            <person name="Soop K."/>
            <person name="Spirin V."/>
            <person name="Szebenyi C."/>
            <person name="Tomsovsky M."/>
            <person name="Tulloss R.E."/>
            <person name="Uehling J."/>
            <person name="Grigoriev I.V."/>
            <person name="Vagvolgyi C."/>
            <person name="Papp T."/>
            <person name="Martin F.M."/>
            <person name="Miettinen O."/>
            <person name="Hibbett D.S."/>
            <person name="Nagy L.G."/>
        </authorList>
    </citation>
    <scope>NUCLEOTIDE SEQUENCE [LARGE SCALE GENOMIC DNA]</scope>
    <source>
        <strain evidence="3 4">FP101781</strain>
    </source>
</reference>
<name>A0A4Y7T056_COPMI</name>
<gene>
    <name evidence="3" type="ORF">FA13DRAFT_1794667</name>
</gene>
<feature type="transmembrane region" description="Helical" evidence="2">
    <location>
        <begin position="294"/>
        <end position="312"/>
    </location>
</feature>
<keyword evidence="4" id="KW-1185">Reference proteome</keyword>